<sequence>MSRLCRNPADRQTLTFVHTNSFRTDLPQYRNRTVVPLDRPSDDSRDLINAAVQGLRQLWRKGYAYHKVGVMLLDLSPKANRQLTLTETSQTEAEARRSERLMDTVDRLNRELGRGTIQLGLPRAGNAWALRSEHRTPRYTTRWDELVNVRL</sequence>
<comment type="caution">
    <text evidence="3">The sequence shown here is derived from an EMBL/GenBank/DDBJ whole genome shotgun (WGS) entry which is preliminary data.</text>
</comment>
<dbReference type="GO" id="GO:0006281">
    <property type="term" value="P:DNA repair"/>
    <property type="evidence" value="ECO:0007669"/>
    <property type="project" value="InterPro"/>
</dbReference>
<dbReference type="Pfam" id="PF13438">
    <property type="entry name" value="DUF4113"/>
    <property type="match status" value="1"/>
</dbReference>
<dbReference type="GO" id="GO:0003684">
    <property type="term" value="F:damaged DNA binding"/>
    <property type="evidence" value="ECO:0007669"/>
    <property type="project" value="InterPro"/>
</dbReference>
<keyword evidence="4" id="KW-1185">Reference proteome</keyword>
<dbReference type="Pfam" id="PF11799">
    <property type="entry name" value="IMS_C"/>
    <property type="match status" value="1"/>
</dbReference>
<dbReference type="InterPro" id="IPR025188">
    <property type="entry name" value="DUF4113"/>
</dbReference>
<protein>
    <submittedName>
        <fullName evidence="3">DUF4113 domain-containing protein</fullName>
    </submittedName>
</protein>
<dbReference type="Proteomes" id="UP000253204">
    <property type="component" value="Unassembled WGS sequence"/>
</dbReference>
<dbReference type="EMBL" id="QPIJ01000133">
    <property type="protein sequence ID" value="RCV85667.1"/>
    <property type="molecule type" value="Genomic_DNA"/>
</dbReference>
<feature type="domain" description="DNA polymerase Y-family little finger" evidence="1">
    <location>
        <begin position="16"/>
        <end position="85"/>
    </location>
</feature>
<dbReference type="OrthoDB" id="6166984at2"/>
<gene>
    <name evidence="3" type="ORF">DU506_21030</name>
</gene>
<organism evidence="3 4">
    <name type="scientific">Vreelandella rituensis</name>
    <dbReference type="NCBI Taxonomy" id="2282306"/>
    <lineage>
        <taxon>Bacteria</taxon>
        <taxon>Pseudomonadati</taxon>
        <taxon>Pseudomonadota</taxon>
        <taxon>Gammaproteobacteria</taxon>
        <taxon>Oceanospirillales</taxon>
        <taxon>Halomonadaceae</taxon>
        <taxon>Vreelandella</taxon>
    </lineage>
</organism>
<evidence type="ECO:0000259" key="2">
    <source>
        <dbReference type="Pfam" id="PF13438"/>
    </source>
</evidence>
<reference evidence="3 4" key="1">
    <citation type="submission" date="2018-07" db="EMBL/GenBank/DDBJ databases">
        <title>Halomonas rutogse sp. nov., isolated from Lake TangqianCo on Tibetan Plateau.</title>
        <authorList>
            <person name="Lu H."/>
            <person name="Xing P."/>
            <person name="Wu Q."/>
        </authorList>
    </citation>
    <scope>NUCLEOTIDE SEQUENCE [LARGE SCALE GENOMIC DNA]</scope>
    <source>
        <strain evidence="3 4">TQ8S</strain>
    </source>
</reference>
<dbReference type="InterPro" id="IPR017961">
    <property type="entry name" value="DNA_pol_Y-fam_little_finger"/>
</dbReference>
<dbReference type="AlphaFoldDB" id="A0A368TMX8"/>
<proteinExistence type="predicted"/>
<evidence type="ECO:0000313" key="3">
    <source>
        <dbReference type="EMBL" id="RCV85667.1"/>
    </source>
</evidence>
<evidence type="ECO:0000313" key="4">
    <source>
        <dbReference type="Proteomes" id="UP000253204"/>
    </source>
</evidence>
<name>A0A368TMX8_9GAMM</name>
<accession>A0A368TMX8</accession>
<evidence type="ECO:0000259" key="1">
    <source>
        <dbReference type="Pfam" id="PF11799"/>
    </source>
</evidence>
<feature type="domain" description="DUF4113" evidence="2">
    <location>
        <begin position="99"/>
        <end position="149"/>
    </location>
</feature>